<dbReference type="HOGENOM" id="CLU_2836695_0_0_1"/>
<feature type="transmembrane region" description="Helical" evidence="1">
    <location>
        <begin position="6"/>
        <end position="25"/>
    </location>
</feature>
<evidence type="ECO:0000313" key="3">
    <source>
        <dbReference type="Proteomes" id="UP000011713"/>
    </source>
</evidence>
<dbReference type="AlphaFoldDB" id="M4C3G3"/>
<keyword evidence="1" id="KW-1133">Transmembrane helix</keyword>
<keyword evidence="1" id="KW-0472">Membrane</keyword>
<sequence>MLDAHQQGLIAVILILQCLLLYSVLQLDSVHRTGLLISNGARLIRALNLLFRTANASNVFTDKQLA</sequence>
<dbReference type="InParanoid" id="M4C3G3"/>
<keyword evidence="1" id="KW-0812">Transmembrane</keyword>
<dbReference type="Proteomes" id="UP000011713">
    <property type="component" value="Unassembled WGS sequence"/>
</dbReference>
<reference evidence="3" key="1">
    <citation type="journal article" date="2010" name="Science">
        <title>Signatures of adaptation to obligate biotrophy in the Hyaloperonospora arabidopsidis genome.</title>
        <authorList>
            <person name="Baxter L."/>
            <person name="Tripathy S."/>
            <person name="Ishaque N."/>
            <person name="Boot N."/>
            <person name="Cabral A."/>
            <person name="Kemen E."/>
            <person name="Thines M."/>
            <person name="Ah-Fong A."/>
            <person name="Anderson R."/>
            <person name="Badejoko W."/>
            <person name="Bittner-Eddy P."/>
            <person name="Boore J.L."/>
            <person name="Chibucos M.C."/>
            <person name="Coates M."/>
            <person name="Dehal P."/>
            <person name="Delehaunty K."/>
            <person name="Dong S."/>
            <person name="Downton P."/>
            <person name="Dumas B."/>
            <person name="Fabro G."/>
            <person name="Fronick C."/>
            <person name="Fuerstenberg S.I."/>
            <person name="Fulton L."/>
            <person name="Gaulin E."/>
            <person name="Govers F."/>
            <person name="Hughes L."/>
            <person name="Humphray S."/>
            <person name="Jiang R.H."/>
            <person name="Judelson H."/>
            <person name="Kamoun S."/>
            <person name="Kyung K."/>
            <person name="Meijer H."/>
            <person name="Minx P."/>
            <person name="Morris P."/>
            <person name="Nelson J."/>
            <person name="Phuntumart V."/>
            <person name="Qutob D."/>
            <person name="Rehmany A."/>
            <person name="Rougon-Cardoso A."/>
            <person name="Ryden P."/>
            <person name="Torto-Alalibo T."/>
            <person name="Studholme D."/>
            <person name="Wang Y."/>
            <person name="Win J."/>
            <person name="Wood J."/>
            <person name="Clifton S.W."/>
            <person name="Rogers J."/>
            <person name="Van den Ackerveken G."/>
            <person name="Jones J.D."/>
            <person name="McDowell J.M."/>
            <person name="Beynon J."/>
            <person name="Tyler B.M."/>
        </authorList>
    </citation>
    <scope>NUCLEOTIDE SEQUENCE [LARGE SCALE GENOMIC DNA]</scope>
    <source>
        <strain evidence="3">Emoy2</strain>
    </source>
</reference>
<protein>
    <submittedName>
        <fullName evidence="2">Uncharacterized protein</fullName>
    </submittedName>
</protein>
<dbReference type="VEuPathDB" id="FungiDB:HpaG813630"/>
<evidence type="ECO:0000313" key="2">
    <source>
        <dbReference type="EnsemblProtists" id="HpaP813630"/>
    </source>
</evidence>
<evidence type="ECO:0000256" key="1">
    <source>
        <dbReference type="SAM" id="Phobius"/>
    </source>
</evidence>
<organism evidence="2 3">
    <name type="scientific">Hyaloperonospora arabidopsidis (strain Emoy2)</name>
    <name type="common">Downy mildew agent</name>
    <name type="synonym">Peronospora arabidopsidis</name>
    <dbReference type="NCBI Taxonomy" id="559515"/>
    <lineage>
        <taxon>Eukaryota</taxon>
        <taxon>Sar</taxon>
        <taxon>Stramenopiles</taxon>
        <taxon>Oomycota</taxon>
        <taxon>Peronosporomycetes</taxon>
        <taxon>Peronosporales</taxon>
        <taxon>Peronosporaceae</taxon>
        <taxon>Hyaloperonospora</taxon>
    </lineage>
</organism>
<keyword evidence="3" id="KW-1185">Reference proteome</keyword>
<name>M4C3G3_HYAAE</name>
<accession>M4C3G3</accession>
<proteinExistence type="predicted"/>
<reference evidence="2" key="2">
    <citation type="submission" date="2015-06" db="UniProtKB">
        <authorList>
            <consortium name="EnsemblProtists"/>
        </authorList>
    </citation>
    <scope>IDENTIFICATION</scope>
    <source>
        <strain evidence="2">Emoy2</strain>
    </source>
</reference>
<dbReference type="EMBL" id="ABWE02002669">
    <property type="status" value="NOT_ANNOTATED_CDS"/>
    <property type="molecule type" value="Genomic_DNA"/>
</dbReference>
<dbReference type="EnsemblProtists" id="HpaT813630">
    <property type="protein sequence ID" value="HpaP813630"/>
    <property type="gene ID" value="HpaG813630"/>
</dbReference>